<sequence length="95" mass="10426">MKIRSVPTAYRKHGQDLSKQTFQLSADDLNNLQEVRSAFTAAHGVAASTSIILSLALKSITDEVRAGRVRWSDDLRSTVRAAPHRAASSNPKDHQ</sequence>
<name>A0ABU3SE53_9HYPH</name>
<protein>
    <submittedName>
        <fullName evidence="1">Uncharacterized protein</fullName>
    </submittedName>
</protein>
<proteinExistence type="predicted"/>
<evidence type="ECO:0000313" key="2">
    <source>
        <dbReference type="Proteomes" id="UP001254257"/>
    </source>
</evidence>
<evidence type="ECO:0000313" key="1">
    <source>
        <dbReference type="EMBL" id="MDU0342981.1"/>
    </source>
</evidence>
<organism evidence="1 2">
    <name type="scientific">Bosea rubneri</name>
    <dbReference type="NCBI Taxonomy" id="3075434"/>
    <lineage>
        <taxon>Bacteria</taxon>
        <taxon>Pseudomonadati</taxon>
        <taxon>Pseudomonadota</taxon>
        <taxon>Alphaproteobacteria</taxon>
        <taxon>Hyphomicrobiales</taxon>
        <taxon>Boseaceae</taxon>
        <taxon>Bosea</taxon>
    </lineage>
</organism>
<accession>A0ABU3SE53</accession>
<reference evidence="1 2" key="1">
    <citation type="submission" date="2023-09" db="EMBL/GenBank/DDBJ databases">
        <title>Whole genome shotgun sequencing (WGS) of Bosea sp. ZW T0_25, isolated from stored onions (Allium cepa).</title>
        <authorList>
            <person name="Stoll D.A."/>
            <person name="Huch M."/>
        </authorList>
    </citation>
    <scope>NUCLEOTIDE SEQUENCE [LARGE SCALE GENOMIC DNA]</scope>
    <source>
        <strain evidence="1 2">ZW T0_25</strain>
    </source>
</reference>
<dbReference type="Proteomes" id="UP001254257">
    <property type="component" value="Unassembled WGS sequence"/>
</dbReference>
<keyword evidence="2" id="KW-1185">Reference proteome</keyword>
<dbReference type="EMBL" id="JAWDID010000054">
    <property type="protein sequence ID" value="MDU0342981.1"/>
    <property type="molecule type" value="Genomic_DNA"/>
</dbReference>
<gene>
    <name evidence="1" type="ORF">RKE40_24050</name>
</gene>
<comment type="caution">
    <text evidence="1">The sequence shown here is derived from an EMBL/GenBank/DDBJ whole genome shotgun (WGS) entry which is preliminary data.</text>
</comment>
<dbReference type="RefSeq" id="WP_316020731.1">
    <property type="nucleotide sequence ID" value="NZ_JAWDID010000054.1"/>
</dbReference>